<comment type="catalytic activity">
    <reaction evidence="10">
        <text>an alpha-D-Glc-(1-&gt;3)-alpha-D-Man-(1-&gt;2)-alpha-D-Man-(1-&gt;2)-alpha-D-Man-(1-&gt;3)-[alpha-D-Man-(1-&gt;2)-alpha-D-Man-(1-&gt;3)-[alpha-D-Man-(1-&gt;2)-alpha-D-Man-(1-&gt;6)]-alpha-D-Man-(1-&gt;6)]-beta-D-Man-(1-&gt;4)-beta-D-GlcNAc-(1-&gt;4)-alpha-D-GlcNAc-diphospho-di-trans,poly-cis-dolichol + a di-trans,poly-cis-dolichyl beta-D-glucosyl phosphate = an alpha-D-Glc-(1-&gt;3)-alpha-D-Glc-(1-&gt;3)-alpha-D-Man-(1-&gt;2)-alpha-D-Man-(1-&gt;2)-alpha-D-Man-(1-&gt;3)-[alpha-D-Man-(1-&gt;2)-alpha-D-Man-(1-&gt;3)-[alpha-D-Man-(1-&gt;2)-alpha-D-Man-(1-&gt;6)]-alpha-D-Man-(1-&gt;6)]-beta-D-Man-(1-&gt;4)-beta-D-GlcNAc-(1-&gt;4)-alpha-D-GlcNAc-diphospho-di-trans,poly-cis-dolichol + a di-trans,poly-cis-dolichyl phosphate + H(+)</text>
        <dbReference type="Rhea" id="RHEA:31307"/>
        <dbReference type="Rhea" id="RHEA-COMP:19498"/>
        <dbReference type="Rhea" id="RHEA-COMP:19502"/>
        <dbReference type="Rhea" id="RHEA-COMP:19521"/>
        <dbReference type="Rhea" id="RHEA-COMP:19522"/>
        <dbReference type="ChEBI" id="CHEBI:15378"/>
        <dbReference type="ChEBI" id="CHEBI:57525"/>
        <dbReference type="ChEBI" id="CHEBI:57683"/>
        <dbReference type="ChEBI" id="CHEBI:132521"/>
        <dbReference type="ChEBI" id="CHEBI:132522"/>
        <dbReference type="EC" id="2.4.1.265"/>
    </reaction>
    <physiologicalReaction direction="left-to-right" evidence="10">
        <dbReference type="Rhea" id="RHEA:31308"/>
    </physiologicalReaction>
</comment>
<feature type="transmembrane region" description="Helical" evidence="11">
    <location>
        <begin position="155"/>
        <end position="172"/>
    </location>
</feature>
<dbReference type="PANTHER" id="PTHR12413">
    <property type="entry name" value="DOLICHYL GLYCOSYLTRANSFERASE"/>
    <property type="match status" value="1"/>
</dbReference>
<evidence type="ECO:0000256" key="2">
    <source>
        <dbReference type="ARBA" id="ARBA00004922"/>
    </source>
</evidence>
<keyword evidence="13" id="KW-1185">Reference proteome</keyword>
<dbReference type="HOGENOM" id="CLU_022045_1_0_1"/>
<keyword evidence="5 11" id="KW-0808">Transferase</keyword>
<proteinExistence type="inferred from homology"/>
<reference evidence="12 13" key="1">
    <citation type="journal article" date="2011" name="J. Gen. Appl. Microbiol.">
        <title>Draft genome sequencing of the enigmatic basidiomycete Mixia osmundae.</title>
        <authorList>
            <person name="Nishida H."/>
            <person name="Nagatsuka Y."/>
            <person name="Sugiyama J."/>
        </authorList>
    </citation>
    <scope>NUCLEOTIDE SEQUENCE [LARGE SCALE GENOMIC DNA]</scope>
    <source>
        <strain evidence="13">CBS 9802 / IAM 14324 / JCM 22182 / KY 12970</strain>
    </source>
</reference>
<comment type="pathway">
    <text evidence="2 11">Protein modification; protein glycosylation.</text>
</comment>
<feature type="transmembrane region" description="Helical" evidence="11">
    <location>
        <begin position="322"/>
        <end position="339"/>
    </location>
</feature>
<evidence type="ECO:0000313" key="12">
    <source>
        <dbReference type="EMBL" id="GAA94845.1"/>
    </source>
</evidence>
<keyword evidence="8 11" id="KW-1133">Transmembrane helix</keyword>
<evidence type="ECO:0000256" key="3">
    <source>
        <dbReference type="ARBA" id="ARBA00008715"/>
    </source>
</evidence>
<evidence type="ECO:0000256" key="11">
    <source>
        <dbReference type="RuleBase" id="RU363110"/>
    </source>
</evidence>
<dbReference type="PANTHER" id="PTHR12413:SF2">
    <property type="entry name" value="DOLICHYL PYROPHOSPHATE GLC1MAN9GLCNAC2 ALPHA-1,3-GLUCOSYLTRANSFERASE-RELATED"/>
    <property type="match status" value="1"/>
</dbReference>
<dbReference type="GO" id="GO:0006487">
    <property type="term" value="P:protein N-linked glycosylation"/>
    <property type="evidence" value="ECO:0007669"/>
    <property type="project" value="TreeGrafter"/>
</dbReference>
<dbReference type="OrthoDB" id="1689333at2759"/>
<evidence type="ECO:0000313" key="13">
    <source>
        <dbReference type="Proteomes" id="UP000009131"/>
    </source>
</evidence>
<name>G7DW39_MIXOS</name>
<protein>
    <recommendedName>
        <fullName evidence="11">Alpha-1,3-glucosyltransferase</fullName>
        <ecNumber evidence="11">2.4.1.-</ecNumber>
    </recommendedName>
</protein>
<accession>G7DW39</accession>
<keyword evidence="9 11" id="KW-0472">Membrane</keyword>
<dbReference type="UniPathway" id="UPA00378"/>
<dbReference type="FunCoup" id="G7DW39">
    <property type="interactions" value="366"/>
</dbReference>
<evidence type="ECO:0000256" key="10">
    <source>
        <dbReference type="ARBA" id="ARBA00047346"/>
    </source>
</evidence>
<dbReference type="STRING" id="764103.G7DW39"/>
<evidence type="ECO:0000256" key="1">
    <source>
        <dbReference type="ARBA" id="ARBA00004477"/>
    </source>
</evidence>
<feature type="transmembrane region" description="Helical" evidence="11">
    <location>
        <begin position="131"/>
        <end position="149"/>
    </location>
</feature>
<feature type="transmembrane region" description="Helical" evidence="11">
    <location>
        <begin position="103"/>
        <end position="124"/>
    </location>
</feature>
<dbReference type="AlphaFoldDB" id="G7DW39"/>
<dbReference type="GO" id="GO:0005789">
    <property type="term" value="C:endoplasmic reticulum membrane"/>
    <property type="evidence" value="ECO:0007669"/>
    <property type="project" value="UniProtKB-SubCell"/>
</dbReference>
<reference evidence="12 13" key="2">
    <citation type="journal article" date="2012" name="Open Biol.">
        <title>Characteristics of nucleosomes and linker DNA regions on the genome of the basidiomycete Mixia osmundae revealed by mono- and dinucleosome mapping.</title>
        <authorList>
            <person name="Nishida H."/>
            <person name="Kondo S."/>
            <person name="Matsumoto T."/>
            <person name="Suzuki Y."/>
            <person name="Yoshikawa H."/>
            <person name="Taylor T.D."/>
            <person name="Sugiyama J."/>
        </authorList>
    </citation>
    <scope>NUCLEOTIDE SEQUENCE [LARGE SCALE GENOMIC DNA]</scope>
    <source>
        <strain evidence="13">CBS 9802 / IAM 14324 / JCM 22182 / KY 12970</strain>
    </source>
</reference>
<dbReference type="EMBL" id="BABT02000047">
    <property type="protein sequence ID" value="GAA94845.1"/>
    <property type="molecule type" value="Genomic_DNA"/>
</dbReference>
<evidence type="ECO:0000256" key="8">
    <source>
        <dbReference type="ARBA" id="ARBA00022989"/>
    </source>
</evidence>
<gene>
    <name evidence="12" type="primary">Mo01499</name>
    <name evidence="12" type="ORF">E5Q_01499</name>
</gene>
<dbReference type="Pfam" id="PF03155">
    <property type="entry name" value="Alg6_Alg8"/>
    <property type="match status" value="1"/>
</dbReference>
<evidence type="ECO:0000256" key="9">
    <source>
        <dbReference type="ARBA" id="ARBA00023136"/>
    </source>
</evidence>
<dbReference type="GO" id="GO:0042283">
    <property type="term" value="F:dolichyl pyrophosphate Glc1Man9GlcNAc2 alpha-1,3-glucosyltransferase activity"/>
    <property type="evidence" value="ECO:0007669"/>
    <property type="project" value="UniProtKB-EC"/>
</dbReference>
<evidence type="ECO:0000256" key="6">
    <source>
        <dbReference type="ARBA" id="ARBA00022692"/>
    </source>
</evidence>
<evidence type="ECO:0000256" key="7">
    <source>
        <dbReference type="ARBA" id="ARBA00022824"/>
    </source>
</evidence>
<dbReference type="eggNOG" id="KOG2576">
    <property type="taxonomic scope" value="Eukaryota"/>
</dbReference>
<dbReference type="InterPro" id="IPR004856">
    <property type="entry name" value="Glyco_trans_ALG6/ALG8"/>
</dbReference>
<comment type="similarity">
    <text evidence="3 11">Belongs to the ALG6/ALG8 glucosyltransferase family.</text>
</comment>
<dbReference type="Proteomes" id="UP000009131">
    <property type="component" value="Unassembled WGS sequence"/>
</dbReference>
<feature type="transmembrane region" description="Helical" evidence="11">
    <location>
        <begin position="345"/>
        <end position="365"/>
    </location>
</feature>
<feature type="transmembrane region" description="Helical" evidence="11">
    <location>
        <begin position="386"/>
        <end position="406"/>
    </location>
</feature>
<keyword evidence="4 11" id="KW-0328">Glycosyltransferase</keyword>
<feature type="transmembrane region" description="Helical" evidence="11">
    <location>
        <begin position="179"/>
        <end position="202"/>
    </location>
</feature>
<organism evidence="12 13">
    <name type="scientific">Mixia osmundae (strain CBS 9802 / IAM 14324 / JCM 22182 / KY 12970)</name>
    <dbReference type="NCBI Taxonomy" id="764103"/>
    <lineage>
        <taxon>Eukaryota</taxon>
        <taxon>Fungi</taxon>
        <taxon>Dikarya</taxon>
        <taxon>Basidiomycota</taxon>
        <taxon>Pucciniomycotina</taxon>
        <taxon>Mixiomycetes</taxon>
        <taxon>Mixiales</taxon>
        <taxon>Mixiaceae</taxon>
        <taxon>Mixia</taxon>
    </lineage>
</organism>
<dbReference type="EC" id="2.4.1.-" evidence="11"/>
<comment type="caution">
    <text evidence="12">The sequence shown here is derived from an EMBL/GenBank/DDBJ whole genome shotgun (WGS) entry which is preliminary data.</text>
</comment>
<dbReference type="InParanoid" id="G7DW39"/>
<comment type="subcellular location">
    <subcellularLocation>
        <location evidence="1 11">Endoplasmic reticulum membrane</location>
        <topology evidence="1 11">Multi-pass membrane protein</topology>
    </subcellularLocation>
</comment>
<keyword evidence="6 11" id="KW-0812">Transmembrane</keyword>
<feature type="transmembrane region" description="Helical" evidence="11">
    <location>
        <begin position="571"/>
        <end position="597"/>
    </location>
</feature>
<feature type="transmembrane region" description="Helical" evidence="11">
    <location>
        <begin position="222"/>
        <end position="245"/>
    </location>
</feature>
<sequence length="599" mass="65844">MTSKPSTWLSSAEKDLLIVSTALKLLLFPSYRSTDFEVHRNWLAITGSLPLRRWYQDTTSEWTLDYPPFFAYFEWLLAQAAFVVDPKIIDVHNLKYSAWSVIAFQRSTVILSELVLGMALLIFARNNKSDSNSAFIVAASLLLHPGLIIIDHIHFQYNSFLLGILLLAILAAKLERYALCTFLFASLLNLKHIFVYLAPPFFVYVARVHCFTANGFRTDRLLQLGTITALVCAASFGPFLAVGGLEAVREIIARLFPFQRGLNHAYWAPNAWALASAADRVLVKYYMQTGRAVNLEALASTSRGLVGDTSFGVLPNVTPQHCFAITASFMLVFLTKLWFRPTYDRFVSAIILCAMSSFLFGWHVHEKASMLFLVPLSLVATRDHDHYRIFVLASMSSIIALFPLLINRDETLIKFAYTALWALLVFPALQQSVHKPAPSLFSYMTWRAELLYLAGFVALQAYVSVLHPIVFPAGADSLPIPAEGLVDAVSKVASELSTSMTAMLATASSPVATTARIASGTAAVTAPTGFTASAGLLQPDQPMVEAVINATANASDAIKSSSEAVASNLEFLPLMLTSVYCALGISWSFVRLGALYLQS</sequence>
<evidence type="ECO:0000256" key="5">
    <source>
        <dbReference type="ARBA" id="ARBA00022679"/>
    </source>
</evidence>
<feature type="transmembrane region" description="Helical" evidence="11">
    <location>
        <begin position="450"/>
        <end position="471"/>
    </location>
</feature>
<evidence type="ECO:0000256" key="4">
    <source>
        <dbReference type="ARBA" id="ARBA00022676"/>
    </source>
</evidence>
<keyword evidence="7 11" id="KW-0256">Endoplasmic reticulum</keyword>